<dbReference type="EMBL" id="PDUG01000003">
    <property type="protein sequence ID" value="PIC41630.1"/>
    <property type="molecule type" value="Genomic_DNA"/>
</dbReference>
<comment type="caution">
    <text evidence="1">The sequence shown here is derived from an EMBL/GenBank/DDBJ whole genome shotgun (WGS) entry which is preliminary data.</text>
</comment>
<evidence type="ECO:0000313" key="1">
    <source>
        <dbReference type="EMBL" id="PIC41630.1"/>
    </source>
</evidence>
<reference evidence="2" key="1">
    <citation type="submission" date="2017-10" db="EMBL/GenBank/DDBJ databases">
        <title>Rapid genome shrinkage in a self-fertile nematode reveals novel sperm competition proteins.</title>
        <authorList>
            <person name="Yin D."/>
            <person name="Schwarz E.M."/>
            <person name="Thomas C.G."/>
            <person name="Felde R.L."/>
            <person name="Korf I.F."/>
            <person name="Cutter A.D."/>
            <person name="Schartner C.M."/>
            <person name="Ralston E.J."/>
            <person name="Meyer B.J."/>
            <person name="Haag E.S."/>
        </authorList>
    </citation>
    <scope>NUCLEOTIDE SEQUENCE [LARGE SCALE GENOMIC DNA]</scope>
    <source>
        <strain evidence="2">JU1422</strain>
    </source>
</reference>
<evidence type="ECO:0000313" key="2">
    <source>
        <dbReference type="Proteomes" id="UP000230233"/>
    </source>
</evidence>
<dbReference type="AlphaFoldDB" id="A0A2G5UQ46"/>
<dbReference type="Proteomes" id="UP000230233">
    <property type="component" value="Chromosome III"/>
</dbReference>
<protein>
    <submittedName>
        <fullName evidence="1">Uncharacterized protein</fullName>
    </submittedName>
</protein>
<keyword evidence="2" id="KW-1185">Reference proteome</keyword>
<organism evidence="1 2">
    <name type="scientific">Caenorhabditis nigoni</name>
    <dbReference type="NCBI Taxonomy" id="1611254"/>
    <lineage>
        <taxon>Eukaryota</taxon>
        <taxon>Metazoa</taxon>
        <taxon>Ecdysozoa</taxon>
        <taxon>Nematoda</taxon>
        <taxon>Chromadorea</taxon>
        <taxon>Rhabditida</taxon>
        <taxon>Rhabditina</taxon>
        <taxon>Rhabditomorpha</taxon>
        <taxon>Rhabditoidea</taxon>
        <taxon>Rhabditidae</taxon>
        <taxon>Peloderinae</taxon>
        <taxon>Caenorhabditis</taxon>
    </lineage>
</organism>
<gene>
    <name evidence="1" type="primary">Cnig_chr_III.g8982</name>
    <name evidence="1" type="ORF">B9Z55_008982</name>
</gene>
<proteinExistence type="predicted"/>
<accession>A0A2G5UQ46</accession>
<sequence length="112" mass="12058">MPVLCLLAAKPLPLRKLPTPAPISAEALAAKRHKTGIKCANGDSKGIYCAEMGRQWALIQRQLAEEGPQNGRILFKTAAMPPPLRNAAVLKSILPLICGKLPEYSAIEIYNG</sequence>
<name>A0A2G5UQ46_9PELO</name>